<dbReference type="AlphaFoldDB" id="A0A9J6FNP3"/>
<dbReference type="EMBL" id="JABSTR010000002">
    <property type="protein sequence ID" value="KAH9364661.1"/>
    <property type="molecule type" value="Genomic_DNA"/>
</dbReference>
<evidence type="ECO:0000313" key="2">
    <source>
        <dbReference type="EMBL" id="KAH9364661.1"/>
    </source>
</evidence>
<feature type="compositionally biased region" description="Basic and acidic residues" evidence="1">
    <location>
        <begin position="182"/>
        <end position="194"/>
    </location>
</feature>
<accession>A0A9J6FNP3</accession>
<feature type="compositionally biased region" description="Low complexity" evidence="1">
    <location>
        <begin position="251"/>
        <end position="274"/>
    </location>
</feature>
<organism evidence="2 3">
    <name type="scientific">Haemaphysalis longicornis</name>
    <name type="common">Bush tick</name>
    <dbReference type="NCBI Taxonomy" id="44386"/>
    <lineage>
        <taxon>Eukaryota</taxon>
        <taxon>Metazoa</taxon>
        <taxon>Ecdysozoa</taxon>
        <taxon>Arthropoda</taxon>
        <taxon>Chelicerata</taxon>
        <taxon>Arachnida</taxon>
        <taxon>Acari</taxon>
        <taxon>Parasitiformes</taxon>
        <taxon>Ixodida</taxon>
        <taxon>Ixodoidea</taxon>
        <taxon>Ixodidae</taxon>
        <taxon>Haemaphysalinae</taxon>
        <taxon>Haemaphysalis</taxon>
    </lineage>
</organism>
<keyword evidence="3" id="KW-1185">Reference proteome</keyword>
<feature type="region of interest" description="Disordered" evidence="1">
    <location>
        <begin position="127"/>
        <end position="299"/>
    </location>
</feature>
<evidence type="ECO:0000256" key="1">
    <source>
        <dbReference type="SAM" id="MobiDB-lite"/>
    </source>
</evidence>
<reference evidence="2 3" key="1">
    <citation type="journal article" date="2020" name="Cell">
        <title>Large-Scale Comparative Analyses of Tick Genomes Elucidate Their Genetic Diversity and Vector Capacities.</title>
        <authorList>
            <consortium name="Tick Genome and Microbiome Consortium (TIGMIC)"/>
            <person name="Jia N."/>
            <person name="Wang J."/>
            <person name="Shi W."/>
            <person name="Du L."/>
            <person name="Sun Y."/>
            <person name="Zhan W."/>
            <person name="Jiang J.F."/>
            <person name="Wang Q."/>
            <person name="Zhang B."/>
            <person name="Ji P."/>
            <person name="Bell-Sakyi L."/>
            <person name="Cui X.M."/>
            <person name="Yuan T.T."/>
            <person name="Jiang B.G."/>
            <person name="Yang W.F."/>
            <person name="Lam T.T."/>
            <person name="Chang Q.C."/>
            <person name="Ding S.J."/>
            <person name="Wang X.J."/>
            <person name="Zhu J.G."/>
            <person name="Ruan X.D."/>
            <person name="Zhao L."/>
            <person name="Wei J.T."/>
            <person name="Ye R.Z."/>
            <person name="Que T.C."/>
            <person name="Du C.H."/>
            <person name="Zhou Y.H."/>
            <person name="Cheng J.X."/>
            <person name="Dai P.F."/>
            <person name="Guo W.B."/>
            <person name="Han X.H."/>
            <person name="Huang E.J."/>
            <person name="Li L.F."/>
            <person name="Wei W."/>
            <person name="Gao Y.C."/>
            <person name="Liu J.Z."/>
            <person name="Shao H.Z."/>
            <person name="Wang X."/>
            <person name="Wang C.C."/>
            <person name="Yang T.C."/>
            <person name="Huo Q.B."/>
            <person name="Li W."/>
            <person name="Chen H.Y."/>
            <person name="Chen S.E."/>
            <person name="Zhou L.G."/>
            <person name="Ni X.B."/>
            <person name="Tian J.H."/>
            <person name="Sheng Y."/>
            <person name="Liu T."/>
            <person name="Pan Y.S."/>
            <person name="Xia L.Y."/>
            <person name="Li J."/>
            <person name="Zhao F."/>
            <person name="Cao W.C."/>
        </authorList>
    </citation>
    <scope>NUCLEOTIDE SEQUENCE [LARGE SCALE GENOMIC DNA]</scope>
    <source>
        <strain evidence="2">HaeL-2018</strain>
    </source>
</reference>
<sequence length="299" mass="31961">MLQQRTKGTLVDGAGVAYFCLLRGPNPRERPLGVFWRKKQKLEPPPHFLHLPRRQQRAPAGLCFVEALEAAGACSSLNSRGCACTGRFQDRTVADADRRANGACLHLPAGTELCKCGAVLLHEFSQEGRTSSRQGCRRSHSGQRRVTAKRPNECSSGPSANLPIDAEWLSQAAGESAPPRRRSSDGPPPRDESGVPKGVVGPLPEWQCQPKQARVGRKPQDQRPGLMLPPPPPRCRRHAAKTLSLRRGHRLPASPAPLATTSAADASAGTDCAPEATLLVQGSADSSPADPEPGLSSQL</sequence>
<feature type="compositionally biased region" description="Basic residues" evidence="1">
    <location>
        <begin position="135"/>
        <end position="148"/>
    </location>
</feature>
<dbReference type="VEuPathDB" id="VectorBase:HLOH_054831"/>
<gene>
    <name evidence="2" type="ORF">HPB48_022473</name>
</gene>
<protein>
    <submittedName>
        <fullName evidence="2">Uncharacterized protein</fullName>
    </submittedName>
</protein>
<proteinExistence type="predicted"/>
<evidence type="ECO:0000313" key="3">
    <source>
        <dbReference type="Proteomes" id="UP000821853"/>
    </source>
</evidence>
<feature type="compositionally biased region" description="Basic residues" evidence="1">
    <location>
        <begin position="234"/>
        <end position="250"/>
    </location>
</feature>
<name>A0A9J6FNP3_HAELO</name>
<comment type="caution">
    <text evidence="2">The sequence shown here is derived from an EMBL/GenBank/DDBJ whole genome shotgun (WGS) entry which is preliminary data.</text>
</comment>
<dbReference type="Proteomes" id="UP000821853">
    <property type="component" value="Chromosome 10"/>
</dbReference>